<dbReference type="OrthoDB" id="9771112at2"/>
<dbReference type="STRING" id="1317122.ATO12_15765"/>
<dbReference type="RefSeq" id="WP_034242100.1">
    <property type="nucleotide sequence ID" value="NZ_AQRA01000005.1"/>
</dbReference>
<protein>
    <recommendedName>
        <fullName evidence="3">CHAT domain-containing protein</fullName>
    </recommendedName>
</protein>
<organism evidence="4 5">
    <name type="scientific">Aquimarina atlantica</name>
    <dbReference type="NCBI Taxonomy" id="1317122"/>
    <lineage>
        <taxon>Bacteria</taxon>
        <taxon>Pseudomonadati</taxon>
        <taxon>Bacteroidota</taxon>
        <taxon>Flavobacteriia</taxon>
        <taxon>Flavobacteriales</taxon>
        <taxon>Flavobacteriaceae</taxon>
        <taxon>Aquimarina</taxon>
    </lineage>
</organism>
<dbReference type="InterPro" id="IPR024983">
    <property type="entry name" value="CHAT_dom"/>
</dbReference>
<feature type="transmembrane region" description="Helical" evidence="2">
    <location>
        <begin position="1023"/>
        <end position="1040"/>
    </location>
</feature>
<dbReference type="Pfam" id="PF12770">
    <property type="entry name" value="CHAT"/>
    <property type="match status" value="1"/>
</dbReference>
<accession>A0A023BTR3</accession>
<feature type="repeat" description="TPR" evidence="1">
    <location>
        <begin position="202"/>
        <end position="235"/>
    </location>
</feature>
<evidence type="ECO:0000313" key="5">
    <source>
        <dbReference type="Proteomes" id="UP000023541"/>
    </source>
</evidence>
<dbReference type="InterPro" id="IPR011990">
    <property type="entry name" value="TPR-like_helical_dom_sf"/>
</dbReference>
<dbReference type="eggNOG" id="COG0457">
    <property type="taxonomic scope" value="Bacteria"/>
</dbReference>
<dbReference type="Pfam" id="PF13424">
    <property type="entry name" value="TPR_12"/>
    <property type="match status" value="3"/>
</dbReference>
<dbReference type="eggNOG" id="COG4995">
    <property type="taxonomic scope" value="Bacteria"/>
</dbReference>
<evidence type="ECO:0000259" key="3">
    <source>
        <dbReference type="Pfam" id="PF12770"/>
    </source>
</evidence>
<sequence length="1046" mass="120774">MSQQTSHIFFKTLLVLSIIFYKPIYAQKANDIDEANKFFKKGDSLLYYRNFKLAIQNYEEAKQIYEKNQDWNQVIASHNKLSENYMYTFNLPKALYHAEQALQIIEHKTDVNPKQKARAWDNMGNYHMKGKSDLDISLEYFEKAFQLRSETLADEDKDFARSHYNFGTVKTYKGLYEEAMGHFNKAIEIRKKKANEDPIEIAEIYRQMGNALFEQGLYDETLVYLEKALAIANKTYKPDNFYFVDLYNNIGLMYSYKKEENRSLEYYIKSLHLSELHLGVDHPDQVRMHYNIANIYFVQKNNDKALFHVDKTITIGIRAFGENFPNLALPYSLKGLVIRGEEGIVYIKKALILARKAYGEDNVRTAYFYTYLSELYHEISQYKSANEYAEKSLDIRLKVFGEHSFYTVESYILMATFEIDKKEYNKALNYLEKAITANRQPKSSGTGNYGEFDMFLSLTRLLKSLERKAFTLKSIYEKGNDPKILEESINTYEKAGRLVETIRRTQYNKEDKLTFAKDAKNVFYGGIATQLLSDTGNEDEQIEKAFNYAERSKANLLKELLNEANAKGFSGLPEKLLHLEQSLRKELADAKSAFYTTIGKENIDQTKVSDIESKITDISRRQDSLKMVLEKKYSKYYQLKYDNNTLSIKEVQKRLQENTTLLEYFMIDSTLYAFVITKNDAGIKELSISEIDKKIEAFRSSILLKKKAEYKRLGYALFNELLAPIKNQIIGNQLIIIPDESLWHLNFDLLLTSDIKTGNNSELSYLIKEYAVSYANSASLLFDEGIYKPITTSEIRKECLAFSFSNEDSLSVGNQMDLEVLRDAHEDLPGTRREIKKIATIVKGRYFFGSQAIEQNFKNNLSDYNVLHLALHGEVDDQNPENSKIYFTKTKDSLEDNILYSHELYALNIPAELTVLSACNTGMGKIAKGEGVLSLGTAFQYAGTKSLLLTGWEVSDNTTPEIMQNFYSNLSQGMNKAEALRQAKLKFLQTTDVFTQDPVYWGGFYLVGNYDAIEFEKVSNMNWILYVLIVLIVLSVLFYLKRKSMV</sequence>
<feature type="repeat" description="TPR" evidence="1">
    <location>
        <begin position="408"/>
        <end position="441"/>
    </location>
</feature>
<keyword evidence="5" id="KW-1185">Reference proteome</keyword>
<dbReference type="Pfam" id="PF13181">
    <property type="entry name" value="TPR_8"/>
    <property type="match status" value="1"/>
</dbReference>
<reference evidence="4 5" key="1">
    <citation type="submission" date="2014-04" db="EMBL/GenBank/DDBJ databases">
        <title>Aquimarina sp. 22II-S11-z7 Genome Sequencing.</title>
        <authorList>
            <person name="Lai Q."/>
        </authorList>
    </citation>
    <scope>NUCLEOTIDE SEQUENCE [LARGE SCALE GENOMIC DNA]</scope>
    <source>
        <strain evidence="4 5">22II-S11-z7</strain>
    </source>
</reference>
<name>A0A023BTR3_9FLAO</name>
<evidence type="ECO:0000256" key="1">
    <source>
        <dbReference type="PROSITE-ProRule" id="PRU00339"/>
    </source>
</evidence>
<proteinExistence type="predicted"/>
<feature type="repeat" description="TPR" evidence="1">
    <location>
        <begin position="244"/>
        <end position="277"/>
    </location>
</feature>
<dbReference type="PROSITE" id="PS50005">
    <property type="entry name" value="TPR"/>
    <property type="match status" value="4"/>
</dbReference>
<dbReference type="PANTHER" id="PTHR10098">
    <property type="entry name" value="RAPSYN-RELATED"/>
    <property type="match status" value="1"/>
</dbReference>
<dbReference type="InterPro" id="IPR019734">
    <property type="entry name" value="TPR_rpt"/>
</dbReference>
<gene>
    <name evidence="4" type="ORF">ATO12_15765</name>
</gene>
<dbReference type="Proteomes" id="UP000023541">
    <property type="component" value="Unassembled WGS sequence"/>
</dbReference>
<feature type="domain" description="CHAT" evidence="3">
    <location>
        <begin position="712"/>
        <end position="1009"/>
    </location>
</feature>
<dbReference type="SMART" id="SM00028">
    <property type="entry name" value="TPR"/>
    <property type="match status" value="8"/>
</dbReference>
<dbReference type="EMBL" id="AQRA01000005">
    <property type="protein sequence ID" value="EZH73396.1"/>
    <property type="molecule type" value="Genomic_DNA"/>
</dbReference>
<evidence type="ECO:0000313" key="4">
    <source>
        <dbReference type="EMBL" id="EZH73396.1"/>
    </source>
</evidence>
<keyword evidence="2" id="KW-1133">Transmembrane helix</keyword>
<feature type="repeat" description="TPR" evidence="1">
    <location>
        <begin position="160"/>
        <end position="193"/>
    </location>
</feature>
<comment type="caution">
    <text evidence="4">The sequence shown here is derived from an EMBL/GenBank/DDBJ whole genome shotgun (WGS) entry which is preliminary data.</text>
</comment>
<dbReference type="AlphaFoldDB" id="A0A023BTR3"/>
<keyword evidence="2" id="KW-0472">Membrane</keyword>
<evidence type="ECO:0000256" key="2">
    <source>
        <dbReference type="SAM" id="Phobius"/>
    </source>
</evidence>
<keyword evidence="1" id="KW-0802">TPR repeat</keyword>
<dbReference type="SUPFAM" id="SSF48452">
    <property type="entry name" value="TPR-like"/>
    <property type="match status" value="4"/>
</dbReference>
<dbReference type="Gene3D" id="1.25.40.10">
    <property type="entry name" value="Tetratricopeptide repeat domain"/>
    <property type="match status" value="3"/>
</dbReference>
<keyword evidence="2" id="KW-0812">Transmembrane</keyword>